<dbReference type="EMBL" id="SMSJ01000004">
    <property type="protein sequence ID" value="TDH63631.1"/>
    <property type="molecule type" value="Genomic_DNA"/>
</dbReference>
<name>A0A4R5QLH2_9PROT</name>
<dbReference type="Gene3D" id="3.40.30.10">
    <property type="entry name" value="Glutaredoxin"/>
    <property type="match status" value="1"/>
</dbReference>
<dbReference type="AlphaFoldDB" id="A0A4R5QLH2"/>
<gene>
    <name evidence="3" type="ORF">E2C06_04685</name>
</gene>
<dbReference type="InterPro" id="IPR004045">
    <property type="entry name" value="Glutathione_S-Trfase_N"/>
</dbReference>
<keyword evidence="3" id="KW-0808">Transferase</keyword>
<dbReference type="PROSITE" id="PS50404">
    <property type="entry name" value="GST_NTER"/>
    <property type="match status" value="1"/>
</dbReference>
<accession>A0A4R5QLH2</accession>
<dbReference type="PANTHER" id="PTHR42673">
    <property type="entry name" value="MALEYLACETOACETATE ISOMERASE"/>
    <property type="match status" value="1"/>
</dbReference>
<dbReference type="PANTHER" id="PTHR42673:SF4">
    <property type="entry name" value="MALEYLACETOACETATE ISOMERASE"/>
    <property type="match status" value="1"/>
</dbReference>
<evidence type="ECO:0000259" key="1">
    <source>
        <dbReference type="PROSITE" id="PS50404"/>
    </source>
</evidence>
<reference evidence="3 4" key="1">
    <citation type="journal article" date="2016" name="J. Microbiol.">
        <title>Dankookia rubra gen. nov., sp. nov., an alphaproteobacterium isolated from sediment of a shallow stream.</title>
        <authorList>
            <person name="Kim W.H."/>
            <person name="Kim D.H."/>
            <person name="Kang K."/>
            <person name="Ahn T.Y."/>
        </authorList>
    </citation>
    <scope>NUCLEOTIDE SEQUENCE [LARGE SCALE GENOMIC DNA]</scope>
    <source>
        <strain evidence="3 4">JCM30602</strain>
    </source>
</reference>
<dbReference type="CDD" id="cd03202">
    <property type="entry name" value="GST_C_etherase_LigE"/>
    <property type="match status" value="1"/>
</dbReference>
<dbReference type="CDD" id="cd03038">
    <property type="entry name" value="GST_N_etherase_LigE"/>
    <property type="match status" value="1"/>
</dbReference>
<dbReference type="InterPro" id="IPR036249">
    <property type="entry name" value="Thioredoxin-like_sf"/>
</dbReference>
<organism evidence="3 4">
    <name type="scientific">Dankookia rubra</name>
    <dbReference type="NCBI Taxonomy" id="1442381"/>
    <lineage>
        <taxon>Bacteria</taxon>
        <taxon>Pseudomonadati</taxon>
        <taxon>Pseudomonadota</taxon>
        <taxon>Alphaproteobacteria</taxon>
        <taxon>Acetobacterales</taxon>
        <taxon>Roseomonadaceae</taxon>
        <taxon>Dankookia</taxon>
    </lineage>
</organism>
<dbReference type="GO" id="GO:0006749">
    <property type="term" value="P:glutathione metabolic process"/>
    <property type="evidence" value="ECO:0007669"/>
    <property type="project" value="TreeGrafter"/>
</dbReference>
<proteinExistence type="predicted"/>
<comment type="caution">
    <text evidence="3">The sequence shown here is derived from an EMBL/GenBank/DDBJ whole genome shotgun (WGS) entry which is preliminary data.</text>
</comment>
<dbReference type="OrthoDB" id="508035at2"/>
<dbReference type="InterPro" id="IPR040079">
    <property type="entry name" value="Glutathione_S-Trfase"/>
</dbReference>
<evidence type="ECO:0000259" key="2">
    <source>
        <dbReference type="PROSITE" id="PS50405"/>
    </source>
</evidence>
<dbReference type="PROSITE" id="PS50405">
    <property type="entry name" value="GST_CTER"/>
    <property type="match status" value="1"/>
</dbReference>
<dbReference type="SUPFAM" id="SSF47616">
    <property type="entry name" value="GST C-terminal domain-like"/>
    <property type="match status" value="1"/>
</dbReference>
<dbReference type="Proteomes" id="UP000295096">
    <property type="component" value="Unassembled WGS sequence"/>
</dbReference>
<dbReference type="InterPro" id="IPR054416">
    <property type="entry name" value="GST_UstS-like_C"/>
</dbReference>
<keyword evidence="4" id="KW-1185">Reference proteome</keyword>
<dbReference type="GO" id="GO:0016034">
    <property type="term" value="F:maleylacetoacetate isomerase activity"/>
    <property type="evidence" value="ECO:0007669"/>
    <property type="project" value="TreeGrafter"/>
</dbReference>
<feature type="domain" description="GST N-terminal" evidence="1">
    <location>
        <begin position="8"/>
        <end position="84"/>
    </location>
</feature>
<dbReference type="GO" id="GO:0004364">
    <property type="term" value="F:glutathione transferase activity"/>
    <property type="evidence" value="ECO:0007669"/>
    <property type="project" value="TreeGrafter"/>
</dbReference>
<evidence type="ECO:0000313" key="3">
    <source>
        <dbReference type="EMBL" id="TDH63631.1"/>
    </source>
</evidence>
<dbReference type="Gene3D" id="1.20.1050.10">
    <property type="match status" value="1"/>
</dbReference>
<feature type="domain" description="GST C-terminal" evidence="2">
    <location>
        <begin position="89"/>
        <end position="240"/>
    </location>
</feature>
<dbReference type="GO" id="GO:0006559">
    <property type="term" value="P:L-phenylalanine catabolic process"/>
    <property type="evidence" value="ECO:0007669"/>
    <property type="project" value="TreeGrafter"/>
</dbReference>
<dbReference type="Pfam" id="PF22041">
    <property type="entry name" value="GST_C_7"/>
    <property type="match status" value="1"/>
</dbReference>
<protein>
    <submittedName>
        <fullName evidence="3">Glutathione S-transferase family protein</fullName>
    </submittedName>
</protein>
<dbReference type="InterPro" id="IPR036282">
    <property type="entry name" value="Glutathione-S-Trfase_C_sf"/>
</dbReference>
<sequence>MGRVLYDLAGADPALRFSPFCWRIRMALAHKDLEVEAIPWRFTEKDRIAFSGQGLVPVLVDGDRTLHDSWAIAEYLEAAYPHRPSLFGGPEAQAVTRFVNGWTDSVLHPWIARMVVRDILDCIRPEDAGYFRESRETRFGMTLEQFVAAREETLPEFRRALQPLRLALRGQSFLAGEAPAHADYIVFGAFMWARSVSPFRLLEADDPVHAWRGRMLGLFDGLAAGAPGHDLQAQGSGAAR</sequence>
<dbReference type="RefSeq" id="WP_133287425.1">
    <property type="nucleotide sequence ID" value="NZ_SMSJ01000004.1"/>
</dbReference>
<dbReference type="Pfam" id="PF13417">
    <property type="entry name" value="GST_N_3"/>
    <property type="match status" value="1"/>
</dbReference>
<dbReference type="SUPFAM" id="SSF52833">
    <property type="entry name" value="Thioredoxin-like"/>
    <property type="match status" value="1"/>
</dbReference>
<dbReference type="InterPro" id="IPR010987">
    <property type="entry name" value="Glutathione-S-Trfase_C-like"/>
</dbReference>
<dbReference type="SFLD" id="SFLDS00019">
    <property type="entry name" value="Glutathione_Transferase_(cytos"/>
    <property type="match status" value="1"/>
</dbReference>
<evidence type="ECO:0000313" key="4">
    <source>
        <dbReference type="Proteomes" id="UP000295096"/>
    </source>
</evidence>